<dbReference type="GO" id="GO:0004252">
    <property type="term" value="F:serine-type endopeptidase activity"/>
    <property type="evidence" value="ECO:0007669"/>
    <property type="project" value="InterPro"/>
</dbReference>
<dbReference type="OrthoDB" id="9766361at2"/>
<dbReference type="NCBIfam" id="NF033740">
    <property type="entry name" value="MarP_fam_protase"/>
    <property type="match status" value="1"/>
</dbReference>
<sequence>MGRWVVIALSLLDWALLVVLSIVILIGFRRGFWVSMGTVAGAVVGVFGGLFLMPLIVQLVPAGVIRIVIMVAVTAVLIWLGMVIGRKIGRRLRLHISHPLMRTIDKFLGAIGNTVVAGLIISLVAFSISSVGVPGITSVLKNSTIVAWTTTLTPESARIWVADVRADILDSSELPEMDLAGTAEPEVEKPALEPADEVHETSASSVRITGSAYECGQSQTGSGFAVTGDRVVTNAHVVAGVEAPQVESFDGELFTGQVVAFDPDIDVAIIALPGAQLPSVEFGEALEPGDPAFVLGFPSGGPHQILGAEIQARGPATVANIYDENAQLRDVYQLAVEVRQGNSGGALVGEDGTVAGVIFARASEADIGYAMSHAEIAEVVNQAAHLSQPVSTGHCLE</sequence>
<feature type="transmembrane region" description="Helical" evidence="5">
    <location>
        <begin position="107"/>
        <end position="128"/>
    </location>
</feature>
<reference evidence="6 7" key="1">
    <citation type="submission" date="2019-06" db="EMBL/GenBank/DDBJ databases">
        <title>Sequencing the genomes of 1000 actinobacteria strains.</title>
        <authorList>
            <person name="Klenk H.-P."/>
        </authorList>
    </citation>
    <scope>NUCLEOTIDE SEQUENCE [LARGE SCALE GENOMIC DNA]</scope>
    <source>
        <strain evidence="6 7">DSM 24083</strain>
    </source>
</reference>
<comment type="caution">
    <text evidence="6">The sequence shown here is derived from an EMBL/GenBank/DDBJ whole genome shotgun (WGS) entry which is preliminary data.</text>
</comment>
<dbReference type="Gene3D" id="2.40.10.10">
    <property type="entry name" value="Trypsin-like serine proteases"/>
    <property type="match status" value="2"/>
</dbReference>
<comment type="subcellular location">
    <subcellularLocation>
        <location evidence="1">Membrane</location>
        <topology evidence="1">Multi-pass membrane protein</topology>
    </subcellularLocation>
</comment>
<dbReference type="RefSeq" id="WP_141863754.1">
    <property type="nucleotide sequence ID" value="NZ_BAABAN010000017.1"/>
</dbReference>
<proteinExistence type="predicted"/>
<evidence type="ECO:0000256" key="4">
    <source>
        <dbReference type="ARBA" id="ARBA00023136"/>
    </source>
</evidence>
<evidence type="ECO:0000256" key="2">
    <source>
        <dbReference type="ARBA" id="ARBA00022692"/>
    </source>
</evidence>
<organism evidence="6 7">
    <name type="scientific">Enteractinococcus coprophilus</name>
    <dbReference type="NCBI Taxonomy" id="1027633"/>
    <lineage>
        <taxon>Bacteria</taxon>
        <taxon>Bacillati</taxon>
        <taxon>Actinomycetota</taxon>
        <taxon>Actinomycetes</taxon>
        <taxon>Micrococcales</taxon>
        <taxon>Micrococcaceae</taxon>
    </lineage>
</organism>
<evidence type="ECO:0000256" key="1">
    <source>
        <dbReference type="ARBA" id="ARBA00004141"/>
    </source>
</evidence>
<dbReference type="InterPro" id="IPR009003">
    <property type="entry name" value="Peptidase_S1_PA"/>
</dbReference>
<dbReference type="Pfam" id="PF02674">
    <property type="entry name" value="Colicin_V"/>
    <property type="match status" value="1"/>
</dbReference>
<dbReference type="AlphaFoldDB" id="A0A543AM83"/>
<evidence type="ECO:0000256" key="5">
    <source>
        <dbReference type="SAM" id="Phobius"/>
    </source>
</evidence>
<feature type="transmembrane region" description="Helical" evidence="5">
    <location>
        <begin position="6"/>
        <end position="26"/>
    </location>
</feature>
<gene>
    <name evidence="6" type="ORF">FB556_0101</name>
</gene>
<accession>A0A543AM83</accession>
<feature type="transmembrane region" description="Helical" evidence="5">
    <location>
        <begin position="63"/>
        <end position="86"/>
    </location>
</feature>
<dbReference type="GO" id="GO:0009403">
    <property type="term" value="P:toxin biosynthetic process"/>
    <property type="evidence" value="ECO:0007669"/>
    <property type="project" value="InterPro"/>
</dbReference>
<dbReference type="Pfam" id="PF13365">
    <property type="entry name" value="Trypsin_2"/>
    <property type="match status" value="1"/>
</dbReference>
<dbReference type="GO" id="GO:0006508">
    <property type="term" value="P:proteolysis"/>
    <property type="evidence" value="ECO:0007669"/>
    <property type="project" value="InterPro"/>
</dbReference>
<evidence type="ECO:0000313" key="7">
    <source>
        <dbReference type="Proteomes" id="UP000319746"/>
    </source>
</evidence>
<keyword evidence="3 5" id="KW-1133">Transmembrane helix</keyword>
<dbReference type="InterPro" id="IPR003825">
    <property type="entry name" value="Colicin-V_CvpA"/>
</dbReference>
<keyword evidence="4 5" id="KW-0472">Membrane</keyword>
<feature type="transmembrane region" description="Helical" evidence="5">
    <location>
        <begin position="33"/>
        <end position="57"/>
    </location>
</feature>
<dbReference type="GO" id="GO:0016020">
    <property type="term" value="C:membrane"/>
    <property type="evidence" value="ECO:0007669"/>
    <property type="project" value="UniProtKB-SubCell"/>
</dbReference>
<evidence type="ECO:0000256" key="3">
    <source>
        <dbReference type="ARBA" id="ARBA00022989"/>
    </source>
</evidence>
<keyword evidence="7" id="KW-1185">Reference proteome</keyword>
<dbReference type="InterPro" id="IPR043504">
    <property type="entry name" value="Peptidase_S1_PA_chymotrypsin"/>
</dbReference>
<dbReference type="PANTHER" id="PTHR43019">
    <property type="entry name" value="SERINE ENDOPROTEASE DEGS"/>
    <property type="match status" value="1"/>
</dbReference>
<dbReference type="EMBL" id="VFOU01000001">
    <property type="protein sequence ID" value="TQL73659.1"/>
    <property type="molecule type" value="Genomic_DNA"/>
</dbReference>
<dbReference type="InterPro" id="IPR047680">
    <property type="entry name" value="MarP-like"/>
</dbReference>
<dbReference type="SUPFAM" id="SSF50494">
    <property type="entry name" value="Trypsin-like serine proteases"/>
    <property type="match status" value="1"/>
</dbReference>
<dbReference type="Proteomes" id="UP000319746">
    <property type="component" value="Unassembled WGS sequence"/>
</dbReference>
<dbReference type="InterPro" id="IPR001940">
    <property type="entry name" value="Peptidase_S1C"/>
</dbReference>
<name>A0A543AM83_9MICC</name>
<keyword evidence="2 5" id="KW-0812">Transmembrane</keyword>
<dbReference type="PRINTS" id="PR00834">
    <property type="entry name" value="PROTEASES2C"/>
</dbReference>
<protein>
    <submittedName>
        <fullName evidence="6">Colicin V production protein</fullName>
    </submittedName>
</protein>
<evidence type="ECO:0000313" key="6">
    <source>
        <dbReference type="EMBL" id="TQL73659.1"/>
    </source>
</evidence>
<dbReference type="PANTHER" id="PTHR43019:SF23">
    <property type="entry name" value="PROTEASE DO-LIKE 5, CHLOROPLASTIC"/>
    <property type="match status" value="1"/>
</dbReference>